<keyword evidence="1" id="KW-0472">Membrane</keyword>
<sequence>MVNNSYYQRFLSIDKSYFLHFFISYIITDIVLTVTTKYVSSKWLNILISFVVITLLSFIKEYIDYKDYNCFDFTDTLTNYFGFVIKVLIFLLSTIKA</sequence>
<keyword evidence="1" id="KW-0812">Transmembrane</keyword>
<accession>A0AAU8MI38</accession>
<protein>
    <submittedName>
        <fullName evidence="2">Uncharacterized protein</fullName>
    </submittedName>
</protein>
<feature type="transmembrane region" description="Helical" evidence="1">
    <location>
        <begin position="43"/>
        <end position="59"/>
    </location>
</feature>
<organism evidence="2">
    <name type="scientific">Geladintestivirus 2</name>
    <dbReference type="NCBI Taxonomy" id="3233134"/>
    <lineage>
        <taxon>Viruses</taxon>
        <taxon>Duplodnaviria</taxon>
        <taxon>Heunggongvirae</taxon>
        <taxon>Uroviricota</taxon>
        <taxon>Caudoviricetes</taxon>
        <taxon>Crassvirales</taxon>
    </lineage>
</organism>
<reference evidence="2" key="1">
    <citation type="submission" date="2024-06" db="EMBL/GenBank/DDBJ databases">
        <title>Intestivirid acquisition increases across infancy in a wild primate population.</title>
        <authorList>
            <person name="Schneider-Creas I.A."/>
            <person name="Moya I.L."/>
            <person name="Chiou K.L."/>
            <person name="Baniel A."/>
            <person name="Azanaw Haile A."/>
            <person name="Kebede F."/>
            <person name="Abebe B."/>
            <person name="Snyder-Mackler N."/>
            <person name="Varsani A."/>
        </authorList>
    </citation>
    <scope>NUCLEOTIDE SEQUENCE</scope>
    <source>
        <strain evidence="2">Int_RNL_2018_0288_CRY</strain>
    </source>
</reference>
<proteinExistence type="predicted"/>
<evidence type="ECO:0000313" key="2">
    <source>
        <dbReference type="EMBL" id="XCO00591.1"/>
    </source>
</evidence>
<keyword evidence="1" id="KW-1133">Transmembrane helix</keyword>
<feature type="transmembrane region" description="Helical" evidence="1">
    <location>
        <begin position="17"/>
        <end position="36"/>
    </location>
</feature>
<feature type="transmembrane region" description="Helical" evidence="1">
    <location>
        <begin position="79"/>
        <end position="95"/>
    </location>
</feature>
<evidence type="ECO:0000256" key="1">
    <source>
        <dbReference type="SAM" id="Phobius"/>
    </source>
</evidence>
<name>A0AAU8MI38_9CAUD</name>
<dbReference type="EMBL" id="PP965500">
    <property type="protein sequence ID" value="XCO00591.1"/>
    <property type="molecule type" value="Genomic_DNA"/>
</dbReference>